<proteinExistence type="inferred from homology"/>
<name>A0ABT3I913_9GAMM</name>
<evidence type="ECO:0000313" key="15">
    <source>
        <dbReference type="Proteomes" id="UP001163714"/>
    </source>
</evidence>
<dbReference type="EC" id="3.1.3.3" evidence="4"/>
<keyword evidence="9" id="KW-0460">Magnesium</keyword>
<comment type="catalytic activity">
    <reaction evidence="13">
        <text>O-phospho-D-serine + H2O = D-serine + phosphate</text>
        <dbReference type="Rhea" id="RHEA:24873"/>
        <dbReference type="ChEBI" id="CHEBI:15377"/>
        <dbReference type="ChEBI" id="CHEBI:35247"/>
        <dbReference type="ChEBI" id="CHEBI:43474"/>
        <dbReference type="ChEBI" id="CHEBI:58680"/>
        <dbReference type="EC" id="3.1.3.3"/>
    </reaction>
</comment>
<keyword evidence="6" id="KW-0028">Amino-acid biosynthesis</keyword>
<dbReference type="RefSeq" id="WP_264726108.1">
    <property type="nucleotide sequence ID" value="NZ_JAPDMX010000023.1"/>
</dbReference>
<dbReference type="GO" id="GO:0016787">
    <property type="term" value="F:hydrolase activity"/>
    <property type="evidence" value="ECO:0007669"/>
    <property type="project" value="UniProtKB-KW"/>
</dbReference>
<dbReference type="InterPro" id="IPR050582">
    <property type="entry name" value="HAD-like_SerB"/>
</dbReference>
<dbReference type="Pfam" id="PF00702">
    <property type="entry name" value="Hydrolase"/>
    <property type="match status" value="1"/>
</dbReference>
<evidence type="ECO:0000256" key="7">
    <source>
        <dbReference type="ARBA" id="ARBA00022723"/>
    </source>
</evidence>
<dbReference type="PANTHER" id="PTHR43344:SF2">
    <property type="entry name" value="PHOSPHOSERINE PHOSPHATASE"/>
    <property type="match status" value="1"/>
</dbReference>
<dbReference type="NCBIfam" id="TIGR00338">
    <property type="entry name" value="serB"/>
    <property type="match status" value="1"/>
</dbReference>
<sequence>MHNHRTASPTQSVVNKNGDTILTWLLSSSINEYLHNGQLCQRYHESDYHNQVAASFSERVRVVFEQSAQQHIDIWLDSLSVTASFALLSRNNDLIGVEIATQKPLNELIATFEQTISQKGLAAELLVITKPLPLLHQKGLLVMDMDSTAIQIECIDELAALAGVGDEVAAVTASAMRGELDFEQSLRLRVSKLADADATIIDTLCKTLPLMPGLTASLEELQSNQWRVVVASGGFTPFVNHLMHQLKLDAAFANELVIEEGKLTGQVTGEVVDAQYKANVIGKCAQKWQIQAGQVVAIGDGANDIPMIQAADLGVAFHAKPKLIAAANLAVSQLDLRALVFCLQG</sequence>
<evidence type="ECO:0000256" key="2">
    <source>
        <dbReference type="ARBA" id="ARBA00005135"/>
    </source>
</evidence>
<evidence type="ECO:0000313" key="14">
    <source>
        <dbReference type="EMBL" id="MCW3172564.1"/>
    </source>
</evidence>
<dbReference type="Gene3D" id="3.40.50.1000">
    <property type="entry name" value="HAD superfamily/HAD-like"/>
    <property type="match status" value="1"/>
</dbReference>
<evidence type="ECO:0000256" key="1">
    <source>
        <dbReference type="ARBA" id="ARBA00001946"/>
    </source>
</evidence>
<comment type="similarity">
    <text evidence="3">Belongs to the HAD-like hydrolase superfamily. SerB family.</text>
</comment>
<dbReference type="SFLD" id="SFLDS00003">
    <property type="entry name" value="Haloacid_Dehalogenase"/>
    <property type="match status" value="1"/>
</dbReference>
<evidence type="ECO:0000256" key="10">
    <source>
        <dbReference type="ARBA" id="ARBA00023299"/>
    </source>
</evidence>
<dbReference type="PANTHER" id="PTHR43344">
    <property type="entry name" value="PHOSPHOSERINE PHOSPHATASE"/>
    <property type="match status" value="1"/>
</dbReference>
<keyword evidence="7" id="KW-0479">Metal-binding</keyword>
<evidence type="ECO:0000256" key="3">
    <source>
        <dbReference type="ARBA" id="ARBA00009184"/>
    </source>
</evidence>
<keyword evidence="15" id="KW-1185">Reference proteome</keyword>
<protein>
    <recommendedName>
        <fullName evidence="5">Phosphoserine phosphatase</fullName>
        <ecNumber evidence="4">3.1.3.3</ecNumber>
    </recommendedName>
    <alternativeName>
        <fullName evidence="11">O-phosphoserine phosphohydrolase</fullName>
    </alternativeName>
</protein>
<organism evidence="14 15">
    <name type="scientific">Shewanella subflava</name>
    <dbReference type="NCBI Taxonomy" id="2986476"/>
    <lineage>
        <taxon>Bacteria</taxon>
        <taxon>Pseudomonadati</taxon>
        <taxon>Pseudomonadota</taxon>
        <taxon>Gammaproteobacteria</taxon>
        <taxon>Alteromonadales</taxon>
        <taxon>Shewanellaceae</taxon>
        <taxon>Shewanella</taxon>
    </lineage>
</organism>
<evidence type="ECO:0000256" key="12">
    <source>
        <dbReference type="ARBA" id="ARBA00048138"/>
    </source>
</evidence>
<comment type="pathway">
    <text evidence="2">Amino-acid biosynthesis; L-serine biosynthesis; L-serine from 3-phospho-D-glycerate: step 3/3.</text>
</comment>
<dbReference type="SFLD" id="SFLDF00029">
    <property type="entry name" value="phosphoserine_phosphatase"/>
    <property type="match status" value="1"/>
</dbReference>
<comment type="caution">
    <text evidence="14">The sequence shown here is derived from an EMBL/GenBank/DDBJ whole genome shotgun (WGS) entry which is preliminary data.</text>
</comment>
<accession>A0ABT3I913</accession>
<keyword evidence="10" id="KW-0718">Serine biosynthesis</keyword>
<dbReference type="NCBIfam" id="TIGR01488">
    <property type="entry name" value="HAD-SF-IB"/>
    <property type="match status" value="1"/>
</dbReference>
<comment type="catalytic activity">
    <reaction evidence="12">
        <text>O-phospho-L-serine + H2O = L-serine + phosphate</text>
        <dbReference type="Rhea" id="RHEA:21208"/>
        <dbReference type="ChEBI" id="CHEBI:15377"/>
        <dbReference type="ChEBI" id="CHEBI:33384"/>
        <dbReference type="ChEBI" id="CHEBI:43474"/>
        <dbReference type="ChEBI" id="CHEBI:57524"/>
        <dbReference type="EC" id="3.1.3.3"/>
    </reaction>
</comment>
<evidence type="ECO:0000256" key="9">
    <source>
        <dbReference type="ARBA" id="ARBA00022842"/>
    </source>
</evidence>
<evidence type="ECO:0000256" key="8">
    <source>
        <dbReference type="ARBA" id="ARBA00022801"/>
    </source>
</evidence>
<dbReference type="SFLD" id="SFLDG01136">
    <property type="entry name" value="C1.6:_Phosphoserine_Phosphatas"/>
    <property type="match status" value="1"/>
</dbReference>
<evidence type="ECO:0000256" key="11">
    <source>
        <dbReference type="ARBA" id="ARBA00031693"/>
    </source>
</evidence>
<dbReference type="InterPro" id="IPR036412">
    <property type="entry name" value="HAD-like_sf"/>
</dbReference>
<gene>
    <name evidence="14" type="primary">serB</name>
    <name evidence="14" type="ORF">OHT75_08740</name>
</gene>
<evidence type="ECO:0000256" key="6">
    <source>
        <dbReference type="ARBA" id="ARBA00022605"/>
    </source>
</evidence>
<comment type="cofactor">
    <cofactor evidence="1">
        <name>Mg(2+)</name>
        <dbReference type="ChEBI" id="CHEBI:18420"/>
    </cofactor>
</comment>
<dbReference type="CDD" id="cd07500">
    <property type="entry name" value="HAD_PSP"/>
    <property type="match status" value="1"/>
</dbReference>
<evidence type="ECO:0000256" key="13">
    <source>
        <dbReference type="ARBA" id="ARBA00048523"/>
    </source>
</evidence>
<dbReference type="SUPFAM" id="SSF56784">
    <property type="entry name" value="HAD-like"/>
    <property type="match status" value="1"/>
</dbReference>
<dbReference type="EMBL" id="JAPDMX010000023">
    <property type="protein sequence ID" value="MCW3172564.1"/>
    <property type="molecule type" value="Genomic_DNA"/>
</dbReference>
<reference evidence="14" key="1">
    <citation type="submission" date="2022-10" db="EMBL/GenBank/DDBJ databases">
        <title>Shewanella flava sp. nov, isolated from the estuary of the Fenhe River into the Yellow River.</title>
        <authorList>
            <person name="Li Y."/>
        </authorList>
    </citation>
    <scope>NUCLEOTIDE SEQUENCE</scope>
    <source>
        <strain evidence="14">FYR11-62</strain>
    </source>
</reference>
<evidence type="ECO:0000256" key="5">
    <source>
        <dbReference type="ARBA" id="ARBA00015196"/>
    </source>
</evidence>
<keyword evidence="8 14" id="KW-0378">Hydrolase</keyword>
<dbReference type="InterPro" id="IPR023214">
    <property type="entry name" value="HAD_sf"/>
</dbReference>
<evidence type="ECO:0000256" key="4">
    <source>
        <dbReference type="ARBA" id="ARBA00012640"/>
    </source>
</evidence>
<dbReference type="SFLD" id="SFLDG01137">
    <property type="entry name" value="C1.6.1:_Phosphoserine_Phosphat"/>
    <property type="match status" value="1"/>
</dbReference>
<dbReference type="InterPro" id="IPR004469">
    <property type="entry name" value="PSP"/>
</dbReference>
<dbReference type="Proteomes" id="UP001163714">
    <property type="component" value="Unassembled WGS sequence"/>
</dbReference>